<keyword evidence="1 4" id="KW-0812">Transmembrane</keyword>
<dbReference type="PANTHER" id="PTHR11360">
    <property type="entry name" value="MONOCARBOXYLATE TRANSPORTER"/>
    <property type="match status" value="1"/>
</dbReference>
<dbReference type="PROSITE" id="PS51257">
    <property type="entry name" value="PROKAR_LIPOPROTEIN"/>
    <property type="match status" value="1"/>
</dbReference>
<accession>A0A1T2D096</accession>
<dbReference type="AlphaFoldDB" id="A0A1T2D096"/>
<dbReference type="InterPro" id="IPR011701">
    <property type="entry name" value="MFS"/>
</dbReference>
<dbReference type="PANTHER" id="PTHR11360:SF284">
    <property type="entry name" value="EG:103B4.3 PROTEIN-RELATED"/>
    <property type="match status" value="1"/>
</dbReference>
<dbReference type="EMBL" id="MPNX01000004">
    <property type="protein sequence ID" value="OOY35606.1"/>
    <property type="molecule type" value="Genomic_DNA"/>
</dbReference>
<name>A0A1T2D096_SOVGS</name>
<feature type="transmembrane region" description="Helical" evidence="4">
    <location>
        <begin position="367"/>
        <end position="386"/>
    </location>
</feature>
<evidence type="ECO:0000256" key="3">
    <source>
        <dbReference type="ARBA" id="ARBA00023136"/>
    </source>
</evidence>
<evidence type="ECO:0000256" key="2">
    <source>
        <dbReference type="ARBA" id="ARBA00022989"/>
    </source>
</evidence>
<dbReference type="Gene3D" id="1.20.1250.20">
    <property type="entry name" value="MFS general substrate transporter like domains"/>
    <property type="match status" value="1"/>
</dbReference>
<feature type="transmembrane region" description="Helical" evidence="4">
    <location>
        <begin position="303"/>
        <end position="328"/>
    </location>
</feature>
<feature type="transmembrane region" description="Helical" evidence="4">
    <location>
        <begin position="276"/>
        <end position="297"/>
    </location>
</feature>
<keyword evidence="3 4" id="KW-0472">Membrane</keyword>
<proteinExistence type="predicted"/>
<keyword evidence="2 4" id="KW-1133">Transmembrane helix</keyword>
<evidence type="ECO:0000313" key="6">
    <source>
        <dbReference type="EMBL" id="OOY35606.1"/>
    </source>
</evidence>
<evidence type="ECO:0000256" key="4">
    <source>
        <dbReference type="SAM" id="Phobius"/>
    </source>
</evidence>
<comment type="caution">
    <text evidence="6">The sequence shown here is derived from an EMBL/GenBank/DDBJ whole genome shotgun (WGS) entry which is preliminary data.</text>
</comment>
<organism evidence="6 7">
    <name type="scientific">Solemya velum gill symbiont</name>
    <dbReference type="NCBI Taxonomy" id="2340"/>
    <lineage>
        <taxon>Bacteria</taxon>
        <taxon>Pseudomonadati</taxon>
        <taxon>Pseudomonadota</taxon>
        <taxon>Gammaproteobacteria</taxon>
        <taxon>sulfur-oxidizing symbionts</taxon>
    </lineage>
</organism>
<dbReference type="Proteomes" id="UP000190962">
    <property type="component" value="Unassembled WGS sequence"/>
</dbReference>
<feature type="domain" description="Major facilitator superfamily (MFS) profile" evidence="5">
    <location>
        <begin position="8"/>
        <end position="391"/>
    </location>
</feature>
<feature type="transmembrane region" description="Helical" evidence="4">
    <location>
        <begin position="72"/>
        <end position="95"/>
    </location>
</feature>
<dbReference type="CDD" id="cd17355">
    <property type="entry name" value="MFS_YcxA_like"/>
    <property type="match status" value="1"/>
</dbReference>
<feature type="transmembrane region" description="Helical" evidence="4">
    <location>
        <begin position="245"/>
        <end position="269"/>
    </location>
</feature>
<dbReference type="InterPro" id="IPR036259">
    <property type="entry name" value="MFS_trans_sf"/>
</dbReference>
<evidence type="ECO:0000313" key="7">
    <source>
        <dbReference type="Proteomes" id="UP000190962"/>
    </source>
</evidence>
<protein>
    <submittedName>
        <fullName evidence="6">MFS transporter</fullName>
    </submittedName>
</protein>
<dbReference type="GO" id="GO:0022857">
    <property type="term" value="F:transmembrane transporter activity"/>
    <property type="evidence" value="ECO:0007669"/>
    <property type="project" value="InterPro"/>
</dbReference>
<evidence type="ECO:0000259" key="5">
    <source>
        <dbReference type="PROSITE" id="PS50850"/>
    </source>
</evidence>
<sequence>MRDNWRTPLLVLVCGSLVLIAGCGVRHTYGLFLQPMSISNGWGREIFSFAIAVQNIVWGITQPFTGRIADRYGAGPVVLVCGLLYAAGHILMSYSSSEISLVFAAGVLIGIALSGTTASVIFGVIGRSVSEQKRSAAMGIAMAVGSLGQFAFLPAANHFISFIGWQQSLLLLALVTAVIIPLAIPLMEKECSIAKRLPLKDILSEAWNERDFWLLSLGFFVCGFQVVFIGTHLPAFLVDEGLGPATGATALALIGLFNIFGTYCFGYLGGKMSKPYLLVSIYSLRSLVTLIFILFPITQTTVYIFSSLMGFLWLSTVPLTNGIVATLFGTANLSMLSGIVFLLHQVGAFLGGWMGGYFYDRLGNYDSVWMIAIALSIMAALLNFPIRERPVGQLVTRST</sequence>
<reference evidence="6 7" key="1">
    <citation type="submission" date="2016-11" db="EMBL/GenBank/DDBJ databases">
        <title>Mixed transmission modes and dynamic genome evolution in an obligate animal-bacterial symbiosis.</title>
        <authorList>
            <person name="Russell S.L."/>
            <person name="Corbett-Detig R.B."/>
            <person name="Cavanaugh C.M."/>
        </authorList>
    </citation>
    <scope>NUCLEOTIDE SEQUENCE [LARGE SCALE GENOMIC DNA]</scope>
    <source>
        <strain evidence="6">MA-KB16</strain>
    </source>
</reference>
<dbReference type="SUPFAM" id="SSF103473">
    <property type="entry name" value="MFS general substrate transporter"/>
    <property type="match status" value="1"/>
</dbReference>
<feature type="transmembrane region" description="Helical" evidence="4">
    <location>
        <begin position="335"/>
        <end position="355"/>
    </location>
</feature>
<feature type="transmembrane region" description="Helical" evidence="4">
    <location>
        <begin position="101"/>
        <end position="125"/>
    </location>
</feature>
<dbReference type="InterPro" id="IPR020846">
    <property type="entry name" value="MFS_dom"/>
</dbReference>
<dbReference type="Pfam" id="PF07690">
    <property type="entry name" value="MFS_1"/>
    <property type="match status" value="1"/>
</dbReference>
<gene>
    <name evidence="6" type="ORF">BOV88_04225</name>
</gene>
<dbReference type="InterPro" id="IPR050327">
    <property type="entry name" value="Proton-linked_MCT"/>
</dbReference>
<dbReference type="RefSeq" id="WP_078452716.1">
    <property type="nucleotide sequence ID" value="NZ_MPNX01000004.1"/>
</dbReference>
<dbReference type="PROSITE" id="PS50850">
    <property type="entry name" value="MFS"/>
    <property type="match status" value="1"/>
</dbReference>
<feature type="transmembrane region" description="Helical" evidence="4">
    <location>
        <begin position="168"/>
        <end position="187"/>
    </location>
</feature>
<feature type="transmembrane region" description="Helical" evidence="4">
    <location>
        <begin position="212"/>
        <end position="233"/>
    </location>
</feature>
<evidence type="ECO:0000256" key="1">
    <source>
        <dbReference type="ARBA" id="ARBA00022692"/>
    </source>
</evidence>
<feature type="transmembrane region" description="Helical" evidence="4">
    <location>
        <begin position="137"/>
        <end position="156"/>
    </location>
</feature>
<feature type="transmembrane region" description="Helical" evidence="4">
    <location>
        <begin position="42"/>
        <end position="60"/>
    </location>
</feature>